<dbReference type="Proteomes" id="UP000190965">
    <property type="component" value="Unassembled WGS sequence"/>
</dbReference>
<gene>
    <name evidence="2" type="ORF">BFW87_17540</name>
</gene>
<dbReference type="AlphaFoldDB" id="A0A1T2YL40"/>
<protein>
    <submittedName>
        <fullName evidence="2">Uncharacterized protein</fullName>
    </submittedName>
</protein>
<name>A0A1T2YL40_PSEFL</name>
<dbReference type="EMBL" id="MSDF01000021">
    <property type="protein sequence ID" value="OPA92589.1"/>
    <property type="molecule type" value="Genomic_DNA"/>
</dbReference>
<evidence type="ECO:0000256" key="1">
    <source>
        <dbReference type="SAM" id="MobiDB-lite"/>
    </source>
</evidence>
<evidence type="ECO:0000313" key="3">
    <source>
        <dbReference type="Proteomes" id="UP000190965"/>
    </source>
</evidence>
<reference evidence="2 3" key="1">
    <citation type="submission" date="2016-12" db="EMBL/GenBank/DDBJ databases">
        <title>Draft genome sequences of seven strains of Pseudomonas fluorescens that produce 4-formylaminooxyvinylglycine.</title>
        <authorList>
            <person name="Okrent R.A."/>
            <person name="Manning V.A."/>
            <person name="Trippe K.M."/>
        </authorList>
    </citation>
    <scope>NUCLEOTIDE SEQUENCE [LARGE SCALE GENOMIC DNA]</scope>
    <source>
        <strain evidence="2 3">P5A</strain>
    </source>
</reference>
<feature type="region of interest" description="Disordered" evidence="1">
    <location>
        <begin position="98"/>
        <end position="117"/>
    </location>
</feature>
<comment type="caution">
    <text evidence="2">The sequence shown here is derived from an EMBL/GenBank/DDBJ whole genome shotgun (WGS) entry which is preliminary data.</text>
</comment>
<sequence>MKIKLFPFLTDEPLSVSVEDEVMTVCRQVVDLSSVPEGYRLPASATACEHFVDFIERINGVLSVTLKLPVTWDAPASLRNPAEPMIIHVSANGPVDVPTPPVSQALAQQPVEGISHD</sequence>
<organism evidence="2 3">
    <name type="scientific">Pseudomonas fluorescens</name>
    <dbReference type="NCBI Taxonomy" id="294"/>
    <lineage>
        <taxon>Bacteria</taxon>
        <taxon>Pseudomonadati</taxon>
        <taxon>Pseudomonadota</taxon>
        <taxon>Gammaproteobacteria</taxon>
        <taxon>Pseudomonadales</taxon>
        <taxon>Pseudomonadaceae</taxon>
        <taxon>Pseudomonas</taxon>
    </lineage>
</organism>
<evidence type="ECO:0000313" key="2">
    <source>
        <dbReference type="EMBL" id="OPA92589.1"/>
    </source>
</evidence>
<accession>A0A1T2YL40</accession>
<proteinExistence type="predicted"/>